<dbReference type="EMBL" id="CZRL01000075">
    <property type="protein sequence ID" value="CUS52092.1"/>
    <property type="molecule type" value="Genomic_DNA"/>
</dbReference>
<accession>A0A160TTB8</accession>
<dbReference type="AlphaFoldDB" id="A0A160TTB8"/>
<keyword evidence="1" id="KW-0472">Membrane</keyword>
<evidence type="ECO:0000313" key="2">
    <source>
        <dbReference type="EMBL" id="CUS52092.1"/>
    </source>
</evidence>
<proteinExistence type="predicted"/>
<sequence length="57" mass="6654">MDSDRSVTYEEERQQAYKRQTNVGKQKLSKMMIVIVALLEISAMGGMAYLIYLIYFK</sequence>
<reference evidence="2" key="1">
    <citation type="submission" date="2015-10" db="EMBL/GenBank/DDBJ databases">
        <authorList>
            <person name="Gilbert D.G."/>
        </authorList>
    </citation>
    <scope>NUCLEOTIDE SEQUENCE</scope>
</reference>
<evidence type="ECO:0000256" key="1">
    <source>
        <dbReference type="SAM" id="Phobius"/>
    </source>
</evidence>
<organism evidence="2">
    <name type="scientific">hydrothermal vent metagenome</name>
    <dbReference type="NCBI Taxonomy" id="652676"/>
    <lineage>
        <taxon>unclassified sequences</taxon>
        <taxon>metagenomes</taxon>
        <taxon>ecological metagenomes</taxon>
    </lineage>
</organism>
<keyword evidence="1" id="KW-0812">Transmembrane</keyword>
<protein>
    <submittedName>
        <fullName evidence="2">Uncharacterized protein</fullName>
    </submittedName>
</protein>
<feature type="transmembrane region" description="Helical" evidence="1">
    <location>
        <begin position="32"/>
        <end position="55"/>
    </location>
</feature>
<keyword evidence="1" id="KW-1133">Transmembrane helix</keyword>
<gene>
    <name evidence="2" type="ORF">MGWOODY_XGa2045</name>
</gene>
<name>A0A160TTB8_9ZZZZ</name>